<dbReference type="Proteomes" id="UP000216913">
    <property type="component" value="Unassembled WGS sequence"/>
</dbReference>
<keyword evidence="3" id="KW-0560">Oxidoreductase</keyword>
<comment type="pathway">
    <text evidence="1">Cofactor biosynthesis; riboflavin biosynthesis.</text>
</comment>
<evidence type="ECO:0000313" key="5">
    <source>
        <dbReference type="EMBL" id="OZI53592.1"/>
    </source>
</evidence>
<accession>A0A261TWQ6</accession>
<evidence type="ECO:0000256" key="2">
    <source>
        <dbReference type="ARBA" id="ARBA00022857"/>
    </source>
</evidence>
<dbReference type="PANTHER" id="PTHR38011">
    <property type="entry name" value="DIHYDROFOLATE REDUCTASE FAMILY PROTEIN (AFU_ORTHOLOGUE AFUA_8G06820)"/>
    <property type="match status" value="1"/>
</dbReference>
<dbReference type="OrthoDB" id="9800865at2"/>
<keyword evidence="6" id="KW-1185">Reference proteome</keyword>
<dbReference type="InterPro" id="IPR002734">
    <property type="entry name" value="RibDG_C"/>
</dbReference>
<dbReference type="Gene3D" id="3.40.430.10">
    <property type="entry name" value="Dihydrofolate Reductase, subunit A"/>
    <property type="match status" value="1"/>
</dbReference>
<comment type="caution">
    <text evidence="5">The sequence shown here is derived from an EMBL/GenBank/DDBJ whole genome shotgun (WGS) entry which is preliminary data.</text>
</comment>
<evidence type="ECO:0000313" key="6">
    <source>
        <dbReference type="Proteomes" id="UP000216913"/>
    </source>
</evidence>
<dbReference type="EMBL" id="NEVP01000004">
    <property type="protein sequence ID" value="OZI53592.1"/>
    <property type="molecule type" value="Genomic_DNA"/>
</dbReference>
<dbReference type="AlphaFoldDB" id="A0A261TWQ6"/>
<proteinExistence type="predicted"/>
<evidence type="ECO:0000256" key="1">
    <source>
        <dbReference type="ARBA" id="ARBA00005104"/>
    </source>
</evidence>
<organism evidence="5 6">
    <name type="scientific">Bordetella genomosp. 5</name>
    <dbReference type="NCBI Taxonomy" id="1395608"/>
    <lineage>
        <taxon>Bacteria</taxon>
        <taxon>Pseudomonadati</taxon>
        <taxon>Pseudomonadota</taxon>
        <taxon>Betaproteobacteria</taxon>
        <taxon>Burkholderiales</taxon>
        <taxon>Alcaligenaceae</taxon>
        <taxon>Bordetella</taxon>
    </lineage>
</organism>
<evidence type="ECO:0000256" key="3">
    <source>
        <dbReference type="ARBA" id="ARBA00023002"/>
    </source>
</evidence>
<reference evidence="5 6" key="1">
    <citation type="submission" date="2017-05" db="EMBL/GenBank/DDBJ databases">
        <title>Complete and WGS of Bordetella genogroups.</title>
        <authorList>
            <person name="Spilker T."/>
            <person name="LiPuma J."/>
        </authorList>
    </citation>
    <scope>NUCLEOTIDE SEQUENCE [LARGE SCALE GENOMIC DNA]</scope>
    <source>
        <strain evidence="5 6">AU10456</strain>
    </source>
</reference>
<evidence type="ECO:0000259" key="4">
    <source>
        <dbReference type="Pfam" id="PF01872"/>
    </source>
</evidence>
<dbReference type="Pfam" id="PF01872">
    <property type="entry name" value="RibD_C"/>
    <property type="match status" value="1"/>
</dbReference>
<sequence>MRPTLTCHMISSIDGRLLPDRWTPAAESGEPNLILSVYDETAASIGGDGWIVGRATMADLLPPGRDDASAAMTRPDAPDIRALPRRAHVGERGMRKLAIVLDPAGKLDYPSPRIGEEHLVVVLAERIDDRYLLRLRERGISYVFAGGDGHDMHAALLSLRRDFNADSLMLQGGGITNGIFLQHDLIDAISLLVFPGIDGLSGVPSVFECPATQPGLLPALGRRLRLTDSEVRRGGIVWLRYTVERKAGNGHWGPRSAA</sequence>
<protein>
    <recommendedName>
        <fullName evidence="4">Bacterial bifunctional deaminase-reductase C-terminal domain-containing protein</fullName>
    </recommendedName>
</protein>
<gene>
    <name evidence="5" type="ORF">CAL25_06355</name>
</gene>
<name>A0A261TWQ6_9BORD</name>
<dbReference type="RefSeq" id="WP_094799098.1">
    <property type="nucleotide sequence ID" value="NZ_NEVP01000004.1"/>
</dbReference>
<feature type="domain" description="Bacterial bifunctional deaminase-reductase C-terminal" evidence="4">
    <location>
        <begin position="3"/>
        <end position="233"/>
    </location>
</feature>
<dbReference type="InterPro" id="IPR050765">
    <property type="entry name" value="Riboflavin_Biosynth_HTPR"/>
</dbReference>
<dbReference type="SUPFAM" id="SSF53597">
    <property type="entry name" value="Dihydrofolate reductase-like"/>
    <property type="match status" value="1"/>
</dbReference>
<dbReference type="InterPro" id="IPR024072">
    <property type="entry name" value="DHFR-like_dom_sf"/>
</dbReference>
<dbReference type="PANTHER" id="PTHR38011:SF7">
    <property type="entry name" value="2,5-DIAMINO-6-RIBOSYLAMINO-4(3H)-PYRIMIDINONE 5'-PHOSPHATE REDUCTASE"/>
    <property type="match status" value="1"/>
</dbReference>
<keyword evidence="2" id="KW-0521">NADP</keyword>
<dbReference type="GO" id="GO:0008703">
    <property type="term" value="F:5-amino-6-(5-phosphoribosylamino)uracil reductase activity"/>
    <property type="evidence" value="ECO:0007669"/>
    <property type="project" value="InterPro"/>
</dbReference>
<dbReference type="GO" id="GO:0009231">
    <property type="term" value="P:riboflavin biosynthetic process"/>
    <property type="evidence" value="ECO:0007669"/>
    <property type="project" value="InterPro"/>
</dbReference>